<dbReference type="PATRIC" id="fig|980422.3.peg.698"/>
<evidence type="ECO:0000313" key="5">
    <source>
        <dbReference type="Proteomes" id="UP000013941"/>
    </source>
</evidence>
<feature type="compositionally biased region" description="Low complexity" evidence="2">
    <location>
        <begin position="122"/>
        <end position="154"/>
    </location>
</feature>
<feature type="coiled-coil region" evidence="1">
    <location>
        <begin position="259"/>
        <end position="286"/>
    </location>
</feature>
<reference evidence="4 5" key="1">
    <citation type="journal article" date="2013" name="BMC Genomics">
        <title>Comparison of the complete genome sequence of two closely related isolates of 'Candidatus Phytoplasma australiense' reveals genome plasticity.</title>
        <authorList>
            <person name="Andersen M.T."/>
            <person name="Liefting L.W."/>
            <person name="Havukkala I."/>
            <person name="Beever R.E."/>
        </authorList>
    </citation>
    <scope>NUCLEOTIDE SEQUENCE [LARGE SCALE GENOMIC DNA]</scope>
    <source>
        <strain evidence="4 5">NZSb11</strain>
    </source>
</reference>
<keyword evidence="5" id="KW-1185">Reference proteome</keyword>
<keyword evidence="3" id="KW-0472">Membrane</keyword>
<evidence type="ECO:0000256" key="1">
    <source>
        <dbReference type="SAM" id="Coils"/>
    </source>
</evidence>
<dbReference type="EMBL" id="CP002548">
    <property type="protein sequence ID" value="AGL90675.1"/>
    <property type="molecule type" value="Genomic_DNA"/>
</dbReference>
<keyword evidence="3" id="KW-1133">Transmembrane helix</keyword>
<name>R4RMV6_PHYAS</name>
<evidence type="ECO:0000313" key="4">
    <source>
        <dbReference type="EMBL" id="AGL90675.1"/>
    </source>
</evidence>
<gene>
    <name evidence="4" type="ORF">SLY_0760</name>
</gene>
<feature type="compositionally biased region" description="Polar residues" evidence="2">
    <location>
        <begin position="110"/>
        <end position="121"/>
    </location>
</feature>
<organism evidence="4 5">
    <name type="scientific">Strawberry lethal yellows phytoplasma (CPA) str. NZSb11</name>
    <dbReference type="NCBI Taxonomy" id="980422"/>
    <lineage>
        <taxon>Bacteria</taxon>
        <taxon>Bacillati</taxon>
        <taxon>Mycoplasmatota</taxon>
        <taxon>Mollicutes</taxon>
        <taxon>Acholeplasmatales</taxon>
        <taxon>Acholeplasmataceae</taxon>
        <taxon>Candidatus Phytoplasma</taxon>
        <taxon>16SrXII (Stolbur group)</taxon>
    </lineage>
</organism>
<evidence type="ECO:0000256" key="2">
    <source>
        <dbReference type="SAM" id="MobiDB-lite"/>
    </source>
</evidence>
<feature type="compositionally biased region" description="Polar residues" evidence="2">
    <location>
        <begin position="43"/>
        <end position="71"/>
    </location>
</feature>
<dbReference type="Proteomes" id="UP000013941">
    <property type="component" value="Chromosome"/>
</dbReference>
<protein>
    <submittedName>
        <fullName evidence="4">Uncharacterized protein</fullName>
    </submittedName>
</protein>
<dbReference type="AlphaFoldDB" id="R4RMV6"/>
<accession>R4RMV6</accession>
<dbReference type="HOGENOM" id="CLU_773672_0_0_14"/>
<feature type="transmembrane region" description="Helical" evidence="3">
    <location>
        <begin position="20"/>
        <end position="39"/>
    </location>
</feature>
<keyword evidence="3" id="KW-0812">Transmembrane</keyword>
<evidence type="ECO:0000256" key="3">
    <source>
        <dbReference type="SAM" id="Phobius"/>
    </source>
</evidence>
<dbReference type="RefSeq" id="WP_015638146.1">
    <property type="nucleotide sequence ID" value="NC_021236.1"/>
</dbReference>
<dbReference type="KEGG" id="nzs:SLY_0760"/>
<keyword evidence="1" id="KW-0175">Coiled coil</keyword>
<sequence>MNNYPNYPTPFPQKNNKLLYSIIAIVSVVFVIFAIIFFYNKTKPSTNNQNSEHQETPNNRNTSRKPNSQQKHTPRPENPRQIRTAENPSEFSDDDFLPPFDLEPQDEEFNTNASNPQFYTNTQKPSSSPQSPTTPQSYTNAPNPTSSTSPQPSTDSAEEINRLAAENNLLSQEINELLNYDFENTSFPSQKKITDSLVFDSSEINELQLEIEKPCIILLQDIEIIKAKIEYFINSSSDIKDYIERMKKLYGISSGNSSLLGLKGMNKVLKEQKNKLNKQFKNKSKKTKNDNFIYPTLSESELMYERLTKITDVIRGIQRMYAESSDINTAHQQAKTKYTQIKADAQKQNIILPNITFN</sequence>
<proteinExistence type="predicted"/>
<feature type="region of interest" description="Disordered" evidence="2">
    <location>
        <begin position="43"/>
        <end position="158"/>
    </location>
</feature>